<accession>A9NWI4</accession>
<proteinExistence type="evidence at transcript level"/>
<dbReference type="EMBL" id="EF085699">
    <property type="protein sequence ID" value="ABK24995.1"/>
    <property type="molecule type" value="mRNA"/>
</dbReference>
<name>A9NWI4_PICSI</name>
<organism evidence="1">
    <name type="scientific">Picea sitchensis</name>
    <name type="common">Sitka spruce</name>
    <name type="synonym">Pinus sitchensis</name>
    <dbReference type="NCBI Taxonomy" id="3332"/>
    <lineage>
        <taxon>Eukaryota</taxon>
        <taxon>Viridiplantae</taxon>
        <taxon>Streptophyta</taxon>
        <taxon>Embryophyta</taxon>
        <taxon>Tracheophyta</taxon>
        <taxon>Spermatophyta</taxon>
        <taxon>Pinopsida</taxon>
        <taxon>Pinidae</taxon>
        <taxon>Conifers I</taxon>
        <taxon>Pinales</taxon>
        <taxon>Pinaceae</taxon>
        <taxon>Picea</taxon>
    </lineage>
</organism>
<reference evidence="1" key="1">
    <citation type="journal article" date="2008" name="BMC Genomics">
        <title>A conifer genomics resource of 200,000 spruce (Picea spp.) ESTs and 6,464 high-quality, sequence-finished full-length cDNAs for Sitka spruce (Picea sitchensis).</title>
        <authorList>
            <person name="Ralph S.G."/>
            <person name="Chun H.J."/>
            <person name="Kolosova N."/>
            <person name="Cooper D."/>
            <person name="Oddy C."/>
            <person name="Ritland C.E."/>
            <person name="Kirkpatrick R."/>
            <person name="Moore R."/>
            <person name="Barber S."/>
            <person name="Holt R.A."/>
            <person name="Jones S.J."/>
            <person name="Marra M.A."/>
            <person name="Douglas C.J."/>
            <person name="Ritland K."/>
            <person name="Bohlmann J."/>
        </authorList>
    </citation>
    <scope>NUCLEOTIDE SEQUENCE</scope>
    <source>
        <tissue evidence="1">Green portion of the leader tissue</tissue>
    </source>
</reference>
<protein>
    <submittedName>
        <fullName evidence="1">Uncharacterized protein</fullName>
    </submittedName>
</protein>
<sequence>MPGLRHFHIRLLYMLYYKQPLKLHHKETAETVRLMFVSSEVYYTNLAHWRNQLEINSFPRTLLHVNGFGPNNILLL</sequence>
<evidence type="ECO:0000313" key="1">
    <source>
        <dbReference type="EMBL" id="ABK24995.1"/>
    </source>
</evidence>
<dbReference type="AlphaFoldDB" id="A9NWI4"/>